<evidence type="ECO:0000313" key="2">
    <source>
        <dbReference type="Proteomes" id="UP000648187"/>
    </source>
</evidence>
<gene>
    <name evidence="1" type="ORF">HW555_004817</name>
</gene>
<protein>
    <submittedName>
        <fullName evidence="1">Uncharacterized protein</fullName>
    </submittedName>
</protein>
<comment type="caution">
    <text evidence="1">The sequence shown here is derived from an EMBL/GenBank/DDBJ whole genome shotgun (WGS) entry which is preliminary data.</text>
</comment>
<reference evidence="1" key="1">
    <citation type="submission" date="2020-08" db="EMBL/GenBank/DDBJ databases">
        <title>Spodoptera exigua strain:BAW_Kor-Di-RS1 Genome sequencing and assembly.</title>
        <authorList>
            <person name="Kim J."/>
            <person name="Nam H.Y."/>
            <person name="Kwon M."/>
            <person name="Choi J.H."/>
            <person name="Cho S.R."/>
            <person name="Kim G.-H."/>
        </authorList>
    </citation>
    <scope>NUCLEOTIDE SEQUENCE</scope>
    <source>
        <strain evidence="1">BAW_Kor-Di-RS1</strain>
        <tissue evidence="1">Whole-body</tissue>
    </source>
</reference>
<dbReference type="Proteomes" id="UP000648187">
    <property type="component" value="Unassembled WGS sequence"/>
</dbReference>
<dbReference type="AlphaFoldDB" id="A0A835GKF9"/>
<accession>A0A835GKF9</accession>
<evidence type="ECO:0000313" key="1">
    <source>
        <dbReference type="EMBL" id="KAF9418387.1"/>
    </source>
</evidence>
<name>A0A835GKF9_SPOEX</name>
<dbReference type="EMBL" id="JACKWZ010000056">
    <property type="protein sequence ID" value="KAF9418387.1"/>
    <property type="molecule type" value="Genomic_DNA"/>
</dbReference>
<keyword evidence="2" id="KW-1185">Reference proteome</keyword>
<proteinExistence type="predicted"/>
<sequence length="131" mass="14672">MAPVTDFSFIYNFAKKICQTDCYTISFCTGFNVRRRFLILHGSIFGIRSALEFRILECNQLRQTADGDHGRSNTGDVDNIALALDEGGGQELGEVVHSPHVDPEHIVEYLHVSFVQKPCRDTNGCVVHEDV</sequence>
<organism evidence="1 2">
    <name type="scientific">Spodoptera exigua</name>
    <name type="common">Beet armyworm</name>
    <name type="synonym">Noctua fulgens</name>
    <dbReference type="NCBI Taxonomy" id="7107"/>
    <lineage>
        <taxon>Eukaryota</taxon>
        <taxon>Metazoa</taxon>
        <taxon>Ecdysozoa</taxon>
        <taxon>Arthropoda</taxon>
        <taxon>Hexapoda</taxon>
        <taxon>Insecta</taxon>
        <taxon>Pterygota</taxon>
        <taxon>Neoptera</taxon>
        <taxon>Endopterygota</taxon>
        <taxon>Lepidoptera</taxon>
        <taxon>Glossata</taxon>
        <taxon>Ditrysia</taxon>
        <taxon>Noctuoidea</taxon>
        <taxon>Noctuidae</taxon>
        <taxon>Amphipyrinae</taxon>
        <taxon>Spodoptera</taxon>
    </lineage>
</organism>